<dbReference type="InterPro" id="IPR013577">
    <property type="entry name" value="LLGL2"/>
</dbReference>
<name>A0ABD6EB59_9BILA</name>
<feature type="region of interest" description="Disordered" evidence="6">
    <location>
        <begin position="474"/>
        <end position="503"/>
    </location>
</feature>
<gene>
    <name evidence="8" type="ORF">AB6A40_003932</name>
</gene>
<dbReference type="PANTHER" id="PTHR10241:SF29">
    <property type="entry name" value="LETHAL(2) GIANT LARVAE PROTEIN"/>
    <property type="match status" value="1"/>
</dbReference>
<evidence type="ECO:0000259" key="7">
    <source>
        <dbReference type="Pfam" id="PF08366"/>
    </source>
</evidence>
<dbReference type="Proteomes" id="UP001608902">
    <property type="component" value="Unassembled WGS sequence"/>
</dbReference>
<feature type="repeat" description="WD" evidence="5">
    <location>
        <begin position="224"/>
        <end position="258"/>
    </location>
</feature>
<reference evidence="8 9" key="1">
    <citation type="submission" date="2024-08" db="EMBL/GenBank/DDBJ databases">
        <title>Gnathostoma spinigerum genome.</title>
        <authorList>
            <person name="Gonzalez-Bertolin B."/>
            <person name="Monzon S."/>
            <person name="Zaballos A."/>
            <person name="Jimenez P."/>
            <person name="Dekumyoy P."/>
            <person name="Varona S."/>
            <person name="Cuesta I."/>
            <person name="Sumanam S."/>
            <person name="Adisakwattana P."/>
            <person name="Gasser R.B."/>
            <person name="Hernandez-Gonzalez A."/>
            <person name="Young N.D."/>
            <person name="Perteguer M.J."/>
        </authorList>
    </citation>
    <scope>NUCLEOTIDE SEQUENCE [LARGE SCALE GENOMIC DNA]</scope>
    <source>
        <strain evidence="8">AL3</strain>
        <tissue evidence="8">Liver</tissue>
    </source>
</reference>
<dbReference type="AlphaFoldDB" id="A0ABD6EB59"/>
<evidence type="ECO:0000256" key="1">
    <source>
        <dbReference type="ARBA" id="ARBA00008070"/>
    </source>
</evidence>
<dbReference type="InterPro" id="IPR000664">
    <property type="entry name" value="Lethal2_giant"/>
</dbReference>
<dbReference type="InterPro" id="IPR001680">
    <property type="entry name" value="WD40_rpt"/>
</dbReference>
<comment type="similarity">
    <text evidence="1">Belongs to the WD repeat L(2)GL family.</text>
</comment>
<dbReference type="Gene3D" id="2.130.10.10">
    <property type="entry name" value="YVTN repeat-like/Quinoprotein amine dehydrogenase"/>
    <property type="match status" value="2"/>
</dbReference>
<dbReference type="Pfam" id="PF08366">
    <property type="entry name" value="LLGL"/>
    <property type="match status" value="1"/>
</dbReference>
<feature type="compositionally biased region" description="Polar residues" evidence="6">
    <location>
        <begin position="476"/>
        <end position="495"/>
    </location>
</feature>
<accession>A0ABD6EB59</accession>
<evidence type="ECO:0000256" key="3">
    <source>
        <dbReference type="ARBA" id="ARBA00022574"/>
    </source>
</evidence>
<dbReference type="InterPro" id="IPR036322">
    <property type="entry name" value="WD40_repeat_dom_sf"/>
</dbReference>
<sequence>MLRFFRNHLHYTNELKPEDVGDFFNYSPTLRHGFPQNVSAFAHDYILGLIAVGTRDGQIRVFGAENVEWSSSTPSKSGVSHMYFAVGTGILVVLCLDHSFHKFQIENDVITRSSANYEERLKRITSCEMQNRCEERRAHLLVGTVTGNVFALDAELLELSELIIFEDYATNIFDLNEDARSVDNIAVNCCDSSKLLIVFNASVIVYYDTQTNQALRNWKLLSNITSVAWHFDGVQFICSHSDGQLDMWNINSSDPTEKPFVHFGPYPCMPIRKVLWASALRSDPSIIFYTGGMERATWGDRYTLSVKRTGKEVVFDFGSPVVDFFVVPSVCNGIEPDYSNSIALLVLCQQEFVAIDLTDGSWPVLSLPYLFPIHSSPITTNIHCANIEEHVWKTLTKATEAQQGRKIRDKKSWPIHAGANVKPPAPCASSNTEKRQLLITGHEDGSVKFWAVGSISAPHILTVETAREFSGFVSGGSEQNTIKRTSGVSGDTTNSVDDEENTEWPPFRKVGLYDPFCDDPRLAVQTIHFHPATGQLTVGGRSGHVLVYQLDDEPSNAKTVCRLCIDILEGKKPSNSSKNRSPQALPMRKEAQQYTLGYQLFSTEKDAESCVIQLQPAVPVTAVSSLPTRNLTAAGNEYGFALCDLRTQTVLVQNCLITTEELAESTALSGALSRFKSMKKSIRQSFRRKTKRAAQSVVGSTNERDESFCPGYVDETRPVERQVASRDEGTQNLGDPLQSTVRVIKFHCVSLVSSAPNTDSLWIGTNGGVILVYAIMDDALKPDDACVLVKEVHLQHRAPIIDLDWTSIDGSTIIKSSSNPQRVIVYTEEQIKAFTLPSMKSTRYKCKLTGTEGSRIRKAQLLTLQNASNRNLYEKFLIIITNQGEVLVFLAFSLKRILRVQFTKASDVAGISSAIISQRGELFFLRPGGSEFQRCSLSACSPTNLLSPLRNSGFPRSCS</sequence>
<evidence type="ECO:0000313" key="9">
    <source>
        <dbReference type="Proteomes" id="UP001608902"/>
    </source>
</evidence>
<evidence type="ECO:0000256" key="6">
    <source>
        <dbReference type="SAM" id="MobiDB-lite"/>
    </source>
</evidence>
<keyword evidence="2" id="KW-0268">Exocytosis</keyword>
<organism evidence="8 9">
    <name type="scientific">Gnathostoma spinigerum</name>
    <dbReference type="NCBI Taxonomy" id="75299"/>
    <lineage>
        <taxon>Eukaryota</taxon>
        <taxon>Metazoa</taxon>
        <taxon>Ecdysozoa</taxon>
        <taxon>Nematoda</taxon>
        <taxon>Chromadorea</taxon>
        <taxon>Rhabditida</taxon>
        <taxon>Spirurina</taxon>
        <taxon>Gnathostomatomorpha</taxon>
        <taxon>Gnathostomatoidea</taxon>
        <taxon>Gnathostomatidae</taxon>
        <taxon>Gnathostoma</taxon>
    </lineage>
</organism>
<keyword evidence="4" id="KW-0677">Repeat</keyword>
<dbReference type="SMART" id="SM00320">
    <property type="entry name" value="WD40"/>
    <property type="match status" value="4"/>
</dbReference>
<keyword evidence="3 5" id="KW-0853">WD repeat</keyword>
<evidence type="ECO:0000256" key="2">
    <source>
        <dbReference type="ARBA" id="ARBA00022483"/>
    </source>
</evidence>
<evidence type="ECO:0000313" key="8">
    <source>
        <dbReference type="EMBL" id="MFH4977223.1"/>
    </source>
</evidence>
<dbReference type="GO" id="GO:0006887">
    <property type="term" value="P:exocytosis"/>
    <property type="evidence" value="ECO:0007669"/>
    <property type="project" value="UniProtKB-KW"/>
</dbReference>
<evidence type="ECO:0000256" key="5">
    <source>
        <dbReference type="PROSITE-ProRule" id="PRU00221"/>
    </source>
</evidence>
<keyword evidence="9" id="KW-1185">Reference proteome</keyword>
<comment type="caution">
    <text evidence="8">The sequence shown here is derived from an EMBL/GenBank/DDBJ whole genome shotgun (WGS) entry which is preliminary data.</text>
</comment>
<proteinExistence type="inferred from homology"/>
<dbReference type="PROSITE" id="PS50082">
    <property type="entry name" value="WD_REPEATS_2"/>
    <property type="match status" value="1"/>
</dbReference>
<dbReference type="PRINTS" id="PR00962">
    <property type="entry name" value="LETHAL2GIANT"/>
</dbReference>
<dbReference type="SUPFAM" id="SSF50978">
    <property type="entry name" value="WD40 repeat-like"/>
    <property type="match status" value="2"/>
</dbReference>
<protein>
    <recommendedName>
        <fullName evidence="7">Lethal giant larvae homologue 2 domain-containing protein</fullName>
    </recommendedName>
</protein>
<dbReference type="InterPro" id="IPR015943">
    <property type="entry name" value="WD40/YVTN_repeat-like_dom_sf"/>
</dbReference>
<evidence type="ECO:0000256" key="4">
    <source>
        <dbReference type="ARBA" id="ARBA00022737"/>
    </source>
</evidence>
<dbReference type="PANTHER" id="PTHR10241">
    <property type="entry name" value="LETHAL 2 GIANT LARVAE PROTEIN"/>
    <property type="match status" value="1"/>
</dbReference>
<dbReference type="EMBL" id="JBGFUD010002150">
    <property type="protein sequence ID" value="MFH4977223.1"/>
    <property type="molecule type" value="Genomic_DNA"/>
</dbReference>
<feature type="domain" description="Lethal giant larvae homologue 2" evidence="7">
    <location>
        <begin position="261"/>
        <end position="363"/>
    </location>
</feature>